<accession>A0ABR2XWH6</accession>
<comment type="caution">
    <text evidence="1">The sequence shown here is derived from an EMBL/GenBank/DDBJ whole genome shotgun (WGS) entry which is preliminary data.</text>
</comment>
<organism evidence="1 2">
    <name type="scientific">Seiridium cardinale</name>
    <dbReference type="NCBI Taxonomy" id="138064"/>
    <lineage>
        <taxon>Eukaryota</taxon>
        <taxon>Fungi</taxon>
        <taxon>Dikarya</taxon>
        <taxon>Ascomycota</taxon>
        <taxon>Pezizomycotina</taxon>
        <taxon>Sordariomycetes</taxon>
        <taxon>Xylariomycetidae</taxon>
        <taxon>Amphisphaeriales</taxon>
        <taxon>Sporocadaceae</taxon>
        <taxon>Seiridium</taxon>
    </lineage>
</organism>
<evidence type="ECO:0000313" key="1">
    <source>
        <dbReference type="EMBL" id="KAK9778072.1"/>
    </source>
</evidence>
<gene>
    <name evidence="1" type="ORF">SCAR479_05398</name>
</gene>
<keyword evidence="2" id="KW-1185">Reference proteome</keyword>
<proteinExistence type="predicted"/>
<evidence type="ECO:0000313" key="2">
    <source>
        <dbReference type="Proteomes" id="UP001465668"/>
    </source>
</evidence>
<dbReference type="Pfam" id="PF19535">
    <property type="entry name" value="DUF6060"/>
    <property type="match status" value="1"/>
</dbReference>
<sequence length="454" mass="49127">MDTGSDFSTHESSLVDQLACPADSDSNCYFTRKSYTITAERELLSEGGFPLDLPEDEADAIFQLAQDGYNNATTSGNSNTTGYREFVTRTGTVTTTYAGATDLILQVKPAYNATLEYTPFWLYSWGTLSGCSNETLNNATIMATAPYLAVDEYQGNQTVIAGTWGSSAYNMTEDGKENGVTSLVQKSTSSAIAGLMVSTVVLASYDAHVFVHPLTDRVCQDATYVRIAYQTPPADVAEQIVSKSVQLSRRLNHTCDAKGFGSPYKYRGILWERATQVTTKEICLLHHWKREPREYPPFRRRPALYAGHPSMSLLTLAAMIGLLAYGLYVLPAEEYTPPQLPTERGKGLLRRVEESTISDTSPVTSSISSELTISATRAPGDFGYVGSLTATSSSKTSINGSTAAPIDFGDAGKSITITPSPTAQSDDHGNVGRSLSQLVTTPQIAHMCLLQSRP</sequence>
<dbReference type="EMBL" id="JARVKM010000018">
    <property type="protein sequence ID" value="KAK9778072.1"/>
    <property type="molecule type" value="Genomic_DNA"/>
</dbReference>
<protein>
    <submittedName>
        <fullName evidence="1">Uncharacterized protein</fullName>
    </submittedName>
</protein>
<dbReference type="InterPro" id="IPR045702">
    <property type="entry name" value="DUF6060"/>
</dbReference>
<reference evidence="1 2" key="1">
    <citation type="submission" date="2024-02" db="EMBL/GenBank/DDBJ databases">
        <title>First draft genome assembly of two strains of Seiridium cardinale.</title>
        <authorList>
            <person name="Emiliani G."/>
            <person name="Scali E."/>
        </authorList>
    </citation>
    <scope>NUCLEOTIDE SEQUENCE [LARGE SCALE GENOMIC DNA]</scope>
    <source>
        <strain evidence="1 2">BM-138-000479</strain>
    </source>
</reference>
<dbReference type="Proteomes" id="UP001465668">
    <property type="component" value="Unassembled WGS sequence"/>
</dbReference>
<name>A0ABR2XWH6_9PEZI</name>